<evidence type="ECO:0000259" key="1">
    <source>
        <dbReference type="Pfam" id="PF00534"/>
    </source>
</evidence>
<dbReference type="Pfam" id="PF00534">
    <property type="entry name" value="Glycos_transf_1"/>
    <property type="match status" value="1"/>
</dbReference>
<dbReference type="AlphaFoldDB" id="A0A6I1FIC1"/>
<dbReference type="PANTHER" id="PTHR12526">
    <property type="entry name" value="GLYCOSYLTRANSFERASE"/>
    <property type="match status" value="1"/>
</dbReference>
<name>A0A6I1FIC1_9BACI</name>
<dbReference type="SUPFAM" id="SSF53756">
    <property type="entry name" value="UDP-Glycosyltransferase/glycogen phosphorylase"/>
    <property type="match status" value="1"/>
</dbReference>
<dbReference type="GO" id="GO:0016757">
    <property type="term" value="F:glycosyltransferase activity"/>
    <property type="evidence" value="ECO:0007669"/>
    <property type="project" value="InterPro"/>
</dbReference>
<gene>
    <name evidence="2" type="ORF">F9802_05590</name>
</gene>
<keyword evidence="3" id="KW-1185">Reference proteome</keyword>
<sequence length="394" mass="45443">MKKVLFVIDSLNSGGAEKSLVSLLALFNYQKYDVDLLMFSPSGLYLPLLHEKVNLLDVPNYFMTQHNDIRSLFKNKKFKELFIRIGISCSLRNPFYKKHMHSAQISWKWIKKGIDQIKKEYDIAIAYSQGTPTYFVAEKVIAKKKICWINTDYKVAPYNKNFDEKYYEQYDNVIAVSDHNKAVFVNEMPGIVKKTSVIYDIVSPSLIKSMASSFGGFTDNFDGLRILTIGRLVDVKGYDLAIKACFKLKQQGYKIKWYAIGEGNLKSKLETMIREYQLEDTFILLGIKRNPYVFLKQCDIYVQPSRFEGYGLAIAEARILQKPIVATNFTVVTNQIKNKENGLIVDMNSESISIGIKEIIKNRNLREYLYENLSRERAGTEQEIEKVYSIIESV</sequence>
<dbReference type="Gene3D" id="3.40.50.2000">
    <property type="entry name" value="Glycogen Phosphorylase B"/>
    <property type="match status" value="2"/>
</dbReference>
<dbReference type="PANTHER" id="PTHR12526:SF630">
    <property type="entry name" value="GLYCOSYLTRANSFERASE"/>
    <property type="match status" value="1"/>
</dbReference>
<evidence type="ECO:0000313" key="2">
    <source>
        <dbReference type="EMBL" id="KAB7708177.1"/>
    </source>
</evidence>
<proteinExistence type="predicted"/>
<organism evidence="2 3">
    <name type="scientific">Bacillus aerolatus</name>
    <dbReference type="NCBI Taxonomy" id="2653354"/>
    <lineage>
        <taxon>Bacteria</taxon>
        <taxon>Bacillati</taxon>
        <taxon>Bacillota</taxon>
        <taxon>Bacilli</taxon>
        <taxon>Bacillales</taxon>
        <taxon>Bacillaceae</taxon>
        <taxon>Bacillus</taxon>
    </lineage>
</organism>
<feature type="domain" description="Glycosyl transferase family 1" evidence="1">
    <location>
        <begin position="225"/>
        <end position="372"/>
    </location>
</feature>
<protein>
    <submittedName>
        <fullName evidence="2">Glycosyltransferase</fullName>
    </submittedName>
</protein>
<dbReference type="Proteomes" id="UP000429595">
    <property type="component" value="Unassembled WGS sequence"/>
</dbReference>
<reference evidence="2 3" key="1">
    <citation type="submission" date="2019-10" db="EMBL/GenBank/DDBJ databases">
        <title>Bacillus aerolatum sp. nov., isolated from bioaerosol of sport playgrounds.</title>
        <authorList>
            <person name="Chen P."/>
            <person name="Zhang G."/>
        </authorList>
    </citation>
    <scope>NUCLEOTIDE SEQUENCE [LARGE SCALE GENOMIC DNA]</scope>
    <source>
        <strain evidence="2 3">CX253</strain>
    </source>
</reference>
<dbReference type="EMBL" id="WEIO01000002">
    <property type="protein sequence ID" value="KAB7708177.1"/>
    <property type="molecule type" value="Genomic_DNA"/>
</dbReference>
<comment type="caution">
    <text evidence="2">The sequence shown here is derived from an EMBL/GenBank/DDBJ whole genome shotgun (WGS) entry which is preliminary data.</text>
</comment>
<evidence type="ECO:0000313" key="3">
    <source>
        <dbReference type="Proteomes" id="UP000429595"/>
    </source>
</evidence>
<dbReference type="InterPro" id="IPR001296">
    <property type="entry name" value="Glyco_trans_1"/>
</dbReference>
<dbReference type="CDD" id="cd03811">
    <property type="entry name" value="GT4_GT28_WabH-like"/>
    <property type="match status" value="1"/>
</dbReference>
<dbReference type="RefSeq" id="WP_152150162.1">
    <property type="nucleotide sequence ID" value="NZ_WEIO01000002.1"/>
</dbReference>
<accession>A0A6I1FIC1</accession>
<keyword evidence="2" id="KW-0808">Transferase</keyword>